<reference evidence="2" key="1">
    <citation type="journal article" date="2019" name="MBio">
        <title>Comparative genomics for the elucidation of multidrug resistance (MDR) in Candida lusitaniae.</title>
        <authorList>
            <person name="Kannan A."/>
            <person name="Asner S.A."/>
            <person name="Trachsel E."/>
            <person name="Kelly S."/>
            <person name="Parker J."/>
            <person name="Sanglard D."/>
        </authorList>
    </citation>
    <scope>NUCLEOTIDE SEQUENCE [LARGE SCALE GENOMIC DNA]</scope>
    <source>
        <strain evidence="2">P1</strain>
    </source>
</reference>
<accession>A0ACD0WJX2</accession>
<dbReference type="Proteomes" id="UP000326582">
    <property type="component" value="Chromosome 3"/>
</dbReference>
<gene>
    <name evidence="1" type="ORF">EJF14_30429</name>
</gene>
<name>A0ACD0WJX2_CLALS</name>
<evidence type="ECO:0000313" key="1">
    <source>
        <dbReference type="EMBL" id="QFZ27458.1"/>
    </source>
</evidence>
<protein>
    <submittedName>
        <fullName evidence="1">Cell wall protein</fullName>
    </submittedName>
</protein>
<dbReference type="EMBL" id="CP038486">
    <property type="protein sequence ID" value="QFZ27458.1"/>
    <property type="molecule type" value="Genomic_DNA"/>
</dbReference>
<keyword evidence="2" id="KW-1185">Reference proteome</keyword>
<organism evidence="1 2">
    <name type="scientific">Clavispora lusitaniae</name>
    <name type="common">Candida lusitaniae</name>
    <dbReference type="NCBI Taxonomy" id="36911"/>
    <lineage>
        <taxon>Eukaryota</taxon>
        <taxon>Fungi</taxon>
        <taxon>Dikarya</taxon>
        <taxon>Ascomycota</taxon>
        <taxon>Saccharomycotina</taxon>
        <taxon>Pichiomycetes</taxon>
        <taxon>Metschnikowiaceae</taxon>
        <taxon>Clavispora</taxon>
    </lineage>
</organism>
<evidence type="ECO:0000313" key="2">
    <source>
        <dbReference type="Proteomes" id="UP000326582"/>
    </source>
</evidence>
<sequence>MKFSTVASASVASFAVADAFKLKVSSDDNSVSGFASSIHEGAGINYLLVAPNGDDLSEEGGQITSSAVAGLPSHLGVSATYLALGPAITPASFTFDNNGELKGDKPFYACNNVNDPYNYSQKSKIIMVADSAPNDSCVEVKLSKDGDSGSGSGSAASSAAPSSAAPSGWSNASTTVYETVTGYTTYCPESTVVTITTCENQKCAPTAVTVTEATTLTVTGECVVPATSAPTSAAPVPSTLVSSAASSSAAPTPSTITPENGAQKMAAGFAGLAGAAAALML</sequence>
<proteinExistence type="predicted"/>